<evidence type="ECO:0000313" key="8">
    <source>
        <dbReference type="EMBL" id="AVK96956.1"/>
    </source>
</evidence>
<feature type="transmembrane region" description="Helical" evidence="6">
    <location>
        <begin position="142"/>
        <end position="167"/>
    </location>
</feature>
<dbReference type="Proteomes" id="UP000238825">
    <property type="component" value="Chromosome"/>
</dbReference>
<protein>
    <recommendedName>
        <fullName evidence="7">Major facilitator superfamily (MFS) profile domain-containing protein</fullName>
    </recommendedName>
</protein>
<dbReference type="PANTHER" id="PTHR11360:SF284">
    <property type="entry name" value="EG:103B4.3 PROTEIN-RELATED"/>
    <property type="match status" value="1"/>
</dbReference>
<feature type="transmembrane region" description="Helical" evidence="6">
    <location>
        <begin position="323"/>
        <end position="344"/>
    </location>
</feature>
<dbReference type="EMBL" id="CP019980">
    <property type="protein sequence ID" value="AVK96956.1"/>
    <property type="molecule type" value="Genomic_DNA"/>
</dbReference>
<sequence length="430" mass="46029">MGTSMPQRNNGLFYGWYIVLTSFLIMFSAFSIVNSLHSLFLVPVTTELGLTRTTFSIVLSVGGLGVAIASPFMGKLLANGNMKLIMSVCVILAGCGFMLYSLAQSAVYFAVIAFCIGICVAGFSNIPISIMLTNWFYEKKGLAMGLAFAGSGIGTAALSPILTMLISNYGWRTTYIIAGLLIIVISLPLILFFTKKGPAEKGTIALGANRVEIAQANTEQSGVTLAQAKRSGIFWLFIFGVICFALVAGGVQMHIPAYLIDIGHPALFAGTIFGLLSLSNTVGKLILGAIFDKFRTTGGILFVGSCMTIAMVSLLLANAKSFAFVFAIAYGFSIVIATIGPPFMTDDLFGKKEFGAIFGVVQIFFVATSSLGVIVSGLIYDLTQSYKVAWFIFLGLFILSMFCILIANGMKKKKHLTVEEMAIEESMEGI</sequence>
<evidence type="ECO:0000259" key="7">
    <source>
        <dbReference type="PROSITE" id="PS50850"/>
    </source>
</evidence>
<dbReference type="SUPFAM" id="SSF103473">
    <property type="entry name" value="MFS general substrate transporter"/>
    <property type="match status" value="1"/>
</dbReference>
<dbReference type="InterPro" id="IPR036259">
    <property type="entry name" value="MFS_trans_sf"/>
</dbReference>
<keyword evidence="2" id="KW-0813">Transport</keyword>
<evidence type="ECO:0000256" key="1">
    <source>
        <dbReference type="ARBA" id="ARBA00004651"/>
    </source>
</evidence>
<evidence type="ECO:0000313" key="9">
    <source>
        <dbReference type="Proteomes" id="UP000238825"/>
    </source>
</evidence>
<dbReference type="GO" id="GO:0022857">
    <property type="term" value="F:transmembrane transporter activity"/>
    <property type="evidence" value="ECO:0007669"/>
    <property type="project" value="InterPro"/>
</dbReference>
<accession>A0A2S0K0U4</accession>
<feature type="transmembrane region" description="Helical" evidence="6">
    <location>
        <begin position="233"/>
        <end position="255"/>
    </location>
</feature>
<feature type="transmembrane region" description="Helical" evidence="6">
    <location>
        <begin position="386"/>
        <end position="407"/>
    </location>
</feature>
<gene>
    <name evidence="8" type="ORF">LS41612_12120</name>
</gene>
<dbReference type="InterPro" id="IPR050327">
    <property type="entry name" value="Proton-linked_MCT"/>
</dbReference>
<evidence type="ECO:0000256" key="6">
    <source>
        <dbReference type="SAM" id="Phobius"/>
    </source>
</evidence>
<dbReference type="AlphaFoldDB" id="A0A2S0K0U4"/>
<comment type="subcellular location">
    <subcellularLocation>
        <location evidence="1">Cell membrane</location>
        <topology evidence="1">Multi-pass membrane protein</topology>
    </subcellularLocation>
</comment>
<dbReference type="PROSITE" id="PS50850">
    <property type="entry name" value="MFS"/>
    <property type="match status" value="1"/>
</dbReference>
<proteinExistence type="predicted"/>
<evidence type="ECO:0000256" key="4">
    <source>
        <dbReference type="ARBA" id="ARBA00022989"/>
    </source>
</evidence>
<keyword evidence="4 6" id="KW-1133">Transmembrane helix</keyword>
<evidence type="ECO:0000256" key="3">
    <source>
        <dbReference type="ARBA" id="ARBA00022692"/>
    </source>
</evidence>
<dbReference type="PANTHER" id="PTHR11360">
    <property type="entry name" value="MONOCARBOXYLATE TRANSPORTER"/>
    <property type="match status" value="1"/>
</dbReference>
<feature type="transmembrane region" description="Helical" evidence="6">
    <location>
        <begin position="267"/>
        <end position="287"/>
    </location>
</feature>
<keyword evidence="5 6" id="KW-0472">Membrane</keyword>
<evidence type="ECO:0000256" key="5">
    <source>
        <dbReference type="ARBA" id="ARBA00023136"/>
    </source>
</evidence>
<name>A0A2S0K0U4_LYSSH</name>
<dbReference type="GO" id="GO:0005886">
    <property type="term" value="C:plasma membrane"/>
    <property type="evidence" value="ECO:0007669"/>
    <property type="project" value="UniProtKB-SubCell"/>
</dbReference>
<feature type="transmembrane region" description="Helical" evidence="6">
    <location>
        <begin position="299"/>
        <end position="317"/>
    </location>
</feature>
<feature type="domain" description="Major facilitator superfamily (MFS) profile" evidence="7">
    <location>
        <begin position="14"/>
        <end position="412"/>
    </location>
</feature>
<feature type="transmembrane region" description="Helical" evidence="6">
    <location>
        <begin position="84"/>
        <end position="102"/>
    </location>
</feature>
<dbReference type="InterPro" id="IPR020846">
    <property type="entry name" value="MFS_dom"/>
</dbReference>
<reference evidence="8 9" key="1">
    <citation type="submission" date="2017-03" db="EMBL/GenBank/DDBJ databases">
        <title>The whole genome sequencing and assembly of Lysinibacillus sphaericus DSM 28T strain.</title>
        <authorList>
            <person name="Lee Y.-J."/>
            <person name="Yi H."/>
            <person name="Bahn Y.-S."/>
            <person name="Kim J.F."/>
            <person name="Lee D.-W."/>
        </authorList>
    </citation>
    <scope>NUCLEOTIDE SEQUENCE [LARGE SCALE GENOMIC DNA]</scope>
    <source>
        <strain evidence="8 9">DSM 28</strain>
    </source>
</reference>
<keyword evidence="3 6" id="KW-0812">Transmembrane</keyword>
<dbReference type="InterPro" id="IPR011701">
    <property type="entry name" value="MFS"/>
</dbReference>
<feature type="transmembrane region" description="Helical" evidence="6">
    <location>
        <begin position="173"/>
        <end position="193"/>
    </location>
</feature>
<dbReference type="Pfam" id="PF07690">
    <property type="entry name" value="MFS_1"/>
    <property type="match status" value="1"/>
</dbReference>
<feature type="transmembrane region" description="Helical" evidence="6">
    <location>
        <begin position="356"/>
        <end position="380"/>
    </location>
</feature>
<feature type="transmembrane region" description="Helical" evidence="6">
    <location>
        <begin position="108"/>
        <end position="130"/>
    </location>
</feature>
<feature type="transmembrane region" description="Helical" evidence="6">
    <location>
        <begin position="53"/>
        <end position="72"/>
    </location>
</feature>
<evidence type="ECO:0000256" key="2">
    <source>
        <dbReference type="ARBA" id="ARBA00022448"/>
    </source>
</evidence>
<dbReference type="Gene3D" id="1.20.1250.20">
    <property type="entry name" value="MFS general substrate transporter like domains"/>
    <property type="match status" value="2"/>
</dbReference>
<organism evidence="8 9">
    <name type="scientific">Lysinibacillus sphaericus</name>
    <name type="common">Bacillus sphaericus</name>
    <dbReference type="NCBI Taxonomy" id="1421"/>
    <lineage>
        <taxon>Bacteria</taxon>
        <taxon>Bacillati</taxon>
        <taxon>Bacillota</taxon>
        <taxon>Bacilli</taxon>
        <taxon>Bacillales</taxon>
        <taxon>Bacillaceae</taxon>
        <taxon>Lysinibacillus</taxon>
    </lineage>
</organism>
<feature type="transmembrane region" description="Helical" evidence="6">
    <location>
        <begin position="12"/>
        <end position="33"/>
    </location>
</feature>